<evidence type="ECO:0000313" key="2">
    <source>
        <dbReference type="Proteomes" id="UP000183567"/>
    </source>
</evidence>
<evidence type="ECO:0000313" key="1">
    <source>
        <dbReference type="EMBL" id="OJA07937.1"/>
    </source>
</evidence>
<sequence>MQYSLLKISDFTPATRIVASAWNSLRESGAILGIAVENSSCLCAQVRSAEAPQTITEAYFLGPKEGWKTRVF</sequence>
<proteinExistence type="predicted"/>
<dbReference type="OrthoDB" id="407298at2759"/>
<comment type="caution">
    <text evidence="1">The sequence shown here is derived from an EMBL/GenBank/DDBJ whole genome shotgun (WGS) entry which is preliminary data.</text>
</comment>
<dbReference type="Proteomes" id="UP000183567">
    <property type="component" value="Unassembled WGS sequence"/>
</dbReference>
<reference evidence="1 2" key="1">
    <citation type="submission" date="2016-03" db="EMBL/GenBank/DDBJ databases">
        <title>Comparative genomics of the ectomycorrhizal sister species Rhizopogon vinicolor and Rhizopogon vesiculosus (Basidiomycota: Boletales) reveals a divergence of the mating type B locus.</title>
        <authorList>
            <person name="Mujic A.B."/>
            <person name="Kuo A."/>
            <person name="Tritt A."/>
            <person name="Lipzen A."/>
            <person name="Chen C."/>
            <person name="Johnson J."/>
            <person name="Sharma A."/>
            <person name="Barry K."/>
            <person name="Grigoriev I.V."/>
            <person name="Spatafora J.W."/>
        </authorList>
    </citation>
    <scope>NUCLEOTIDE SEQUENCE [LARGE SCALE GENOMIC DNA]</scope>
    <source>
        <strain evidence="1 2">AM-OR11-056</strain>
    </source>
</reference>
<gene>
    <name evidence="1" type="ORF">AZE42_03690</name>
</gene>
<dbReference type="AlphaFoldDB" id="A0A1J8Q2H9"/>
<name>A0A1J8Q2H9_9AGAM</name>
<keyword evidence="2" id="KW-1185">Reference proteome</keyword>
<accession>A0A1J8Q2H9</accession>
<protein>
    <submittedName>
        <fullName evidence="1">Uncharacterized protein</fullName>
    </submittedName>
</protein>
<organism evidence="1 2">
    <name type="scientific">Rhizopogon vesiculosus</name>
    <dbReference type="NCBI Taxonomy" id="180088"/>
    <lineage>
        <taxon>Eukaryota</taxon>
        <taxon>Fungi</taxon>
        <taxon>Dikarya</taxon>
        <taxon>Basidiomycota</taxon>
        <taxon>Agaricomycotina</taxon>
        <taxon>Agaricomycetes</taxon>
        <taxon>Agaricomycetidae</taxon>
        <taxon>Boletales</taxon>
        <taxon>Suillineae</taxon>
        <taxon>Rhizopogonaceae</taxon>
        <taxon>Rhizopogon</taxon>
    </lineage>
</organism>
<dbReference type="EMBL" id="LVVM01006501">
    <property type="protein sequence ID" value="OJA07937.1"/>
    <property type="molecule type" value="Genomic_DNA"/>
</dbReference>